<protein>
    <recommendedName>
        <fullName evidence="7 8">Small ribosomal subunit protein bS20</fullName>
    </recommendedName>
</protein>
<keyword evidence="10" id="KW-1185">Reference proteome</keyword>
<comment type="function">
    <text evidence="1 8">Binds directly to 16S ribosomal RNA.</text>
</comment>
<dbReference type="SUPFAM" id="SSF46992">
    <property type="entry name" value="Ribosomal protein S20"/>
    <property type="match status" value="1"/>
</dbReference>
<dbReference type="Gene3D" id="1.20.58.110">
    <property type="entry name" value="Ribosomal protein S20"/>
    <property type="match status" value="1"/>
</dbReference>
<evidence type="ECO:0000256" key="6">
    <source>
        <dbReference type="ARBA" id="ARBA00023274"/>
    </source>
</evidence>
<dbReference type="Proteomes" id="UP001267426">
    <property type="component" value="Unassembled WGS sequence"/>
</dbReference>
<dbReference type="RefSeq" id="WP_311661470.1">
    <property type="nucleotide sequence ID" value="NZ_JAVRHT010000001.1"/>
</dbReference>
<dbReference type="InterPro" id="IPR002583">
    <property type="entry name" value="Ribosomal_bS20"/>
</dbReference>
<evidence type="ECO:0000313" key="9">
    <source>
        <dbReference type="EMBL" id="MDT0630399.1"/>
    </source>
</evidence>
<evidence type="ECO:0000256" key="2">
    <source>
        <dbReference type="ARBA" id="ARBA00007634"/>
    </source>
</evidence>
<dbReference type="PANTHER" id="PTHR33398">
    <property type="entry name" value="30S RIBOSOMAL PROTEIN S20"/>
    <property type="match status" value="1"/>
</dbReference>
<gene>
    <name evidence="8 9" type="primary">rpsT</name>
    <name evidence="9" type="ORF">RM540_01455</name>
</gene>
<proteinExistence type="inferred from homology"/>
<dbReference type="PANTHER" id="PTHR33398:SF1">
    <property type="entry name" value="SMALL RIBOSOMAL SUBUNIT PROTEIN BS20C"/>
    <property type="match status" value="1"/>
</dbReference>
<dbReference type="InterPro" id="IPR036510">
    <property type="entry name" value="Ribosomal_bS20_sf"/>
</dbReference>
<evidence type="ECO:0000256" key="1">
    <source>
        <dbReference type="ARBA" id="ARBA00003134"/>
    </source>
</evidence>
<keyword evidence="3 8" id="KW-0699">rRNA-binding</keyword>
<organism evidence="9 10">
    <name type="scientific">Rubrivirga litoralis</name>
    <dbReference type="NCBI Taxonomy" id="3075598"/>
    <lineage>
        <taxon>Bacteria</taxon>
        <taxon>Pseudomonadati</taxon>
        <taxon>Rhodothermota</taxon>
        <taxon>Rhodothermia</taxon>
        <taxon>Rhodothermales</taxon>
        <taxon>Rubricoccaceae</taxon>
        <taxon>Rubrivirga</taxon>
    </lineage>
</organism>
<keyword evidence="6 8" id="KW-0687">Ribonucleoprotein</keyword>
<name>A0ABU3BM89_9BACT</name>
<dbReference type="NCBIfam" id="TIGR00029">
    <property type="entry name" value="S20"/>
    <property type="match status" value="1"/>
</dbReference>
<dbReference type="HAMAP" id="MF_00500">
    <property type="entry name" value="Ribosomal_bS20"/>
    <property type="match status" value="1"/>
</dbReference>
<dbReference type="EMBL" id="JAVRHT010000001">
    <property type="protein sequence ID" value="MDT0630399.1"/>
    <property type="molecule type" value="Genomic_DNA"/>
</dbReference>
<evidence type="ECO:0000256" key="8">
    <source>
        <dbReference type="HAMAP-Rule" id="MF_00500"/>
    </source>
</evidence>
<sequence>MPQHKSAAKRVRQDAKRRLRNRYQKVRLRTLVKEIQSETDPADAQAKLNAAKAQIDRLAGRRVVHPNTAARVKSQLERHVQTLG</sequence>
<keyword evidence="4 8" id="KW-0694">RNA-binding</keyword>
<evidence type="ECO:0000256" key="5">
    <source>
        <dbReference type="ARBA" id="ARBA00022980"/>
    </source>
</evidence>
<accession>A0ABU3BM89</accession>
<evidence type="ECO:0000256" key="7">
    <source>
        <dbReference type="ARBA" id="ARBA00035136"/>
    </source>
</evidence>
<dbReference type="GO" id="GO:0005840">
    <property type="term" value="C:ribosome"/>
    <property type="evidence" value="ECO:0007669"/>
    <property type="project" value="UniProtKB-KW"/>
</dbReference>
<reference evidence="9 10" key="1">
    <citation type="submission" date="2023-09" db="EMBL/GenBank/DDBJ databases">
        <authorList>
            <person name="Rey-Velasco X."/>
        </authorList>
    </citation>
    <scope>NUCLEOTIDE SEQUENCE [LARGE SCALE GENOMIC DNA]</scope>
    <source>
        <strain evidence="9 10">F394</strain>
    </source>
</reference>
<dbReference type="Pfam" id="PF01649">
    <property type="entry name" value="Ribosomal_S20p"/>
    <property type="match status" value="1"/>
</dbReference>
<comment type="similarity">
    <text evidence="2 8">Belongs to the bacterial ribosomal protein bS20 family.</text>
</comment>
<keyword evidence="5 8" id="KW-0689">Ribosomal protein</keyword>
<comment type="caution">
    <text evidence="9">The sequence shown here is derived from an EMBL/GenBank/DDBJ whole genome shotgun (WGS) entry which is preliminary data.</text>
</comment>
<evidence type="ECO:0000313" key="10">
    <source>
        <dbReference type="Proteomes" id="UP001267426"/>
    </source>
</evidence>
<evidence type="ECO:0000256" key="4">
    <source>
        <dbReference type="ARBA" id="ARBA00022884"/>
    </source>
</evidence>
<evidence type="ECO:0000256" key="3">
    <source>
        <dbReference type="ARBA" id="ARBA00022730"/>
    </source>
</evidence>